<proteinExistence type="predicted"/>
<dbReference type="EMBL" id="CCBQ010000016">
    <property type="protein sequence ID" value="CDO92495.1"/>
    <property type="molecule type" value="Genomic_DNA"/>
</dbReference>
<evidence type="ECO:0000313" key="1">
    <source>
        <dbReference type="EMBL" id="CDO92495.1"/>
    </source>
</evidence>
<accession>A0A0A8L0C2</accession>
<protein>
    <submittedName>
        <fullName evidence="1">WGS project CCBQ000000000 data, contig 00012</fullName>
    </submittedName>
</protein>
<sequence>MNETTLVEKSVKCWSASVGEVSYEKELYRYSFLTHHTLDSCKYCEDLVHDKTLLSNARLPSHRQIPRYTDYVVLESATLRLLSASTQTHALTKDIPQQPDKIEQVYVLKSPQKSESDYLITISDNRNMQLRRYTCAEWSTEMRTSSVFKLDKLEKHMPYIIIGDQCRSGQFMLLCQSPNTLTAASFEIITTNDEPKIIACAKKLSFVRSKLLYATMVQNCGHHVALFAIWNCSRVCIIHIEWSQLNDDRNAYRFVLPNISTVQRITHLNDQIFLISNDKMPFLMSSSQIKTGDWEFKPMPAFFNNITMHQSCDNIIPILQRSNGRLYKFHHSTVVLIENSDILVVLSTKTGEVKYFHLLSLKFAQKIYVTDMTEDCMTLEVISGAGIERVVVPLQVNHLFSLNENFREAEPKRSPARCVPMYLAYGKVSSFIREYVDNNPWCIGKSGLYQVDRSGCQIQHTKTIKIMSIQSPNSQQFIFDLRAPANRGLLRTNSVSLSEYDRSYLILCFESTVNFNIIQFDFDHMSQSKIATTECPFNLENTHTVNVIPFFDCLFQVLPDKVLQLDKMGNKEIVYETERIFTAVAYGFRNEIIVVSRKNENKVTFIALTKENSALVIVKEIDIELTEPTSDDTVKPMWFEGKNVYFSLKSENFVICYTYGIDGELQSRKINHSFQASDISEYGFNESREETGLYTEIPPNFGKFTNVGTKEDLSFSDGASKMIQLSKSCVIIHDNSNIALLENGHLRRVNLDLPRNLIEEENPISNVSAMFESGQLVALMVLLGTHLLIARAKHVSNILMQHRVRERDNNVQCHSYLPQINRMLVYNARKQYVYGVKLQTGKIVSLEFSNVRDFHKIYHLSEVNFQGKCEDRNCYIALVGGTRYGMILLKLCRISFKRGKLYMKQVNELRLGKLTGPIQTAEVTKRCANGSELWVRMGNKLLIATITSTNLSINHDFTFDDEISELELCSNLMLIKTACMDPVCRVGRINEFLNYGTKALVSMRDYQDVDRISEQTLKSRFFEPHWLVIWGNHRLTGQGLIVFIRTTIHGLRHFSSPQTTAASTSAFTLRPHPVDVMQAKARDHIQTWTILHKSGQITTLRTETE</sequence>
<gene>
    <name evidence="1" type="ORF">KLDO_g815</name>
</gene>
<comment type="caution">
    <text evidence="1">The sequence shown here is derived from an EMBL/GenBank/DDBJ whole genome shotgun (WGS) entry which is preliminary data.</text>
</comment>
<reference evidence="1 2" key="1">
    <citation type="submission" date="2014-03" db="EMBL/GenBank/DDBJ databases">
        <title>The genome of Kluyveromyces dobzhanskii.</title>
        <authorList>
            <person name="Nystedt B."/>
            <person name="Astrom S."/>
        </authorList>
    </citation>
    <scope>NUCLEOTIDE SEQUENCE [LARGE SCALE GENOMIC DNA]</scope>
    <source>
        <strain evidence="1 2">CBS 2104</strain>
    </source>
</reference>
<dbReference type="AlphaFoldDB" id="A0A0A8L0C2"/>
<evidence type="ECO:0000313" key="2">
    <source>
        <dbReference type="Proteomes" id="UP000031516"/>
    </source>
</evidence>
<keyword evidence="2" id="KW-1185">Reference proteome</keyword>
<dbReference type="OrthoDB" id="4068943at2759"/>
<name>A0A0A8L0C2_9SACH</name>
<organism evidence="1 2">
    <name type="scientific">Kluyveromyces dobzhanskii CBS 2104</name>
    <dbReference type="NCBI Taxonomy" id="1427455"/>
    <lineage>
        <taxon>Eukaryota</taxon>
        <taxon>Fungi</taxon>
        <taxon>Dikarya</taxon>
        <taxon>Ascomycota</taxon>
        <taxon>Saccharomycotina</taxon>
        <taxon>Saccharomycetes</taxon>
        <taxon>Saccharomycetales</taxon>
        <taxon>Saccharomycetaceae</taxon>
        <taxon>Kluyveromyces</taxon>
    </lineage>
</organism>
<dbReference type="Proteomes" id="UP000031516">
    <property type="component" value="Unassembled WGS sequence"/>
</dbReference>